<dbReference type="GeneID" id="103676430"/>
<evidence type="ECO:0000256" key="2">
    <source>
        <dbReference type="SAM" id="Coils"/>
    </source>
</evidence>
<accession>A0A384D9X4</accession>
<proteinExistence type="inferred from homology"/>
<evidence type="ECO:0000256" key="3">
    <source>
        <dbReference type="SAM" id="SignalP"/>
    </source>
</evidence>
<feature type="signal peptide" evidence="3">
    <location>
        <begin position="1"/>
        <end position="17"/>
    </location>
</feature>
<organism evidence="4 5">
    <name type="scientific">Ursus maritimus</name>
    <name type="common">Polar bear</name>
    <name type="synonym">Thalarctos maritimus</name>
    <dbReference type="NCBI Taxonomy" id="29073"/>
    <lineage>
        <taxon>Eukaryota</taxon>
        <taxon>Metazoa</taxon>
        <taxon>Chordata</taxon>
        <taxon>Craniata</taxon>
        <taxon>Vertebrata</taxon>
        <taxon>Euteleostomi</taxon>
        <taxon>Mammalia</taxon>
        <taxon>Eutheria</taxon>
        <taxon>Laurasiatheria</taxon>
        <taxon>Carnivora</taxon>
        <taxon>Caniformia</taxon>
        <taxon>Ursidae</taxon>
        <taxon>Ursus</taxon>
    </lineage>
</organism>
<name>A0A384D9X4_URSMA</name>
<dbReference type="Proteomes" id="UP000261680">
    <property type="component" value="Unplaced"/>
</dbReference>
<dbReference type="GO" id="GO:0008289">
    <property type="term" value="F:lipid binding"/>
    <property type="evidence" value="ECO:0007669"/>
    <property type="project" value="InterPro"/>
</dbReference>
<keyword evidence="3" id="KW-0732">Signal</keyword>
<dbReference type="Pfam" id="PF05461">
    <property type="entry name" value="ApoL"/>
    <property type="match status" value="3"/>
</dbReference>
<dbReference type="AlphaFoldDB" id="A0A384D9X4"/>
<feature type="coiled-coil region" evidence="2">
    <location>
        <begin position="245"/>
        <end position="276"/>
    </location>
</feature>
<reference evidence="5" key="1">
    <citation type="submission" date="2025-08" db="UniProtKB">
        <authorList>
            <consortium name="RefSeq"/>
        </authorList>
    </citation>
    <scope>IDENTIFICATION</scope>
    <source>
        <tissue evidence="5">Whole blood</tissue>
    </source>
</reference>
<dbReference type="RefSeq" id="XP_008703833.1">
    <property type="nucleotide sequence ID" value="XM_008705611.2"/>
</dbReference>
<keyword evidence="4" id="KW-1185">Reference proteome</keyword>
<dbReference type="GO" id="GO:0042157">
    <property type="term" value="P:lipoprotein metabolic process"/>
    <property type="evidence" value="ECO:0007669"/>
    <property type="project" value="InterPro"/>
</dbReference>
<feature type="chain" id="PRO_5017087107" evidence="3">
    <location>
        <begin position="18"/>
        <end position="279"/>
    </location>
</feature>
<dbReference type="GO" id="GO:0006869">
    <property type="term" value="P:lipid transport"/>
    <property type="evidence" value="ECO:0007669"/>
    <property type="project" value="InterPro"/>
</dbReference>
<dbReference type="PANTHER" id="PTHR14096:SF27">
    <property type="entry name" value="APOLIPOPROTEIN L2"/>
    <property type="match status" value="1"/>
</dbReference>
<dbReference type="InterPro" id="IPR008405">
    <property type="entry name" value="ApoL"/>
</dbReference>
<evidence type="ECO:0000313" key="4">
    <source>
        <dbReference type="Proteomes" id="UP000261680"/>
    </source>
</evidence>
<dbReference type="OrthoDB" id="6363454at2759"/>
<gene>
    <name evidence="5" type="primary">LOC103676430</name>
</gene>
<dbReference type="GO" id="GO:0005576">
    <property type="term" value="C:extracellular region"/>
    <property type="evidence" value="ECO:0007669"/>
    <property type="project" value="InterPro"/>
</dbReference>
<protein>
    <submittedName>
        <fullName evidence="5">Apolipoprotein L4 isoform X4</fullName>
    </submittedName>
</protein>
<dbReference type="GO" id="GO:0016020">
    <property type="term" value="C:membrane"/>
    <property type="evidence" value="ECO:0007669"/>
    <property type="project" value="TreeGrafter"/>
</dbReference>
<evidence type="ECO:0000313" key="5">
    <source>
        <dbReference type="RefSeq" id="XP_008703833.1"/>
    </source>
</evidence>
<comment type="similarity">
    <text evidence="1">Belongs to the apolipoprotein L family.</text>
</comment>
<dbReference type="PANTHER" id="PTHR14096">
    <property type="entry name" value="APOLIPOPROTEIN L"/>
    <property type="match status" value="1"/>
</dbReference>
<evidence type="ECO:0000256" key="1">
    <source>
        <dbReference type="ARBA" id="ARBA00010090"/>
    </source>
</evidence>
<sequence>MFGLWVWLLHRLPGRSSQTAASEGLVFPSVLPAPTKSSVTLESYTFVEEVIECFQNTVSIEELHFLLTDHEAWDRFVAEATLSREEADAVREGLDKLDMEAEDQLARERFLTGASLTLSAVGAGLGAVSAVTHVSTSFLEDSKVSSAKAEASRLKSLGTDKEKIVAKVLRHSEPQISSLASTCDQELQNIARNVRALRVAYVNARRLMIRRDSDRAIAQFTGRAMSGLSLLMDMLDFVRNSEGAKTESSEEMRRQAQELESKLEELSKIHESLMEGSIP</sequence>
<keyword evidence="2" id="KW-0175">Coiled coil</keyword>